<evidence type="ECO:0000256" key="5">
    <source>
        <dbReference type="ARBA" id="ARBA00022617"/>
    </source>
</evidence>
<dbReference type="Proteomes" id="UP000708208">
    <property type="component" value="Unassembled WGS sequence"/>
</dbReference>
<dbReference type="PANTHER" id="PTHR24292">
    <property type="entry name" value="CYTOCHROME P450"/>
    <property type="match status" value="1"/>
</dbReference>
<keyword evidence="11" id="KW-0503">Monooxygenase</keyword>
<keyword evidence="10" id="KW-0408">Iron</keyword>
<dbReference type="InterPro" id="IPR004245">
    <property type="entry name" value="DUF229"/>
</dbReference>
<dbReference type="CDD" id="cd11056">
    <property type="entry name" value="CYP6-like"/>
    <property type="match status" value="1"/>
</dbReference>
<dbReference type="GO" id="GO:0016705">
    <property type="term" value="F:oxidoreductase activity, acting on paired donors, with incorporation or reduction of molecular oxygen"/>
    <property type="evidence" value="ECO:0007669"/>
    <property type="project" value="InterPro"/>
</dbReference>
<dbReference type="EMBL" id="CAJVCH010561962">
    <property type="protein sequence ID" value="CAG7831777.1"/>
    <property type="molecule type" value="Genomic_DNA"/>
</dbReference>
<dbReference type="PANTHER" id="PTHR24292:SF54">
    <property type="entry name" value="CYP9F3-RELATED"/>
    <property type="match status" value="1"/>
</dbReference>
<dbReference type="AlphaFoldDB" id="A0A8J2PXF9"/>
<keyword evidence="13" id="KW-1133">Transmembrane helix</keyword>
<protein>
    <recommendedName>
        <fullName evidence="16">Cytochrome P450</fullName>
    </recommendedName>
</protein>
<dbReference type="GO" id="GO:0020037">
    <property type="term" value="F:heme binding"/>
    <property type="evidence" value="ECO:0007669"/>
    <property type="project" value="InterPro"/>
</dbReference>
<dbReference type="InterPro" id="IPR017972">
    <property type="entry name" value="Cyt_P450_CS"/>
</dbReference>
<evidence type="ECO:0000313" key="14">
    <source>
        <dbReference type="EMBL" id="CAG7831777.1"/>
    </source>
</evidence>
<keyword evidence="7" id="KW-0256">Endoplasmic reticulum</keyword>
<name>A0A8J2PXF9_9HEXA</name>
<comment type="caution">
    <text evidence="14">The sequence shown here is derived from an EMBL/GenBank/DDBJ whole genome shotgun (WGS) entry which is preliminary data.</text>
</comment>
<sequence length="1151" mass="133583">MRGTYKGFLFITISCTAFITICNYYYVEIIPTTAKRHIKTSLKTLLNLLPDPKSFLDESPDYVTNEIENWDEPLHPEIQGFLKDDDLERSKNCTNCSIIKDKHTIKTAGCKIPYIEIFKPGFKRSVNKNPLCSNVQIVALLNENDQILQLQGNFTKENCSVTEVLRSNTSDEAFVFSKPMEIVDTLDVRTKEVFFTRCGNHINIEANFPMKPQVERKIQYWKDKTDLPFNVLFFGFDTTSRAKFHRSLPQAMHLMRQMGFLDFKGYHSVAPYTLENFMGFLLGLDNPGVRSTCAPKWSSSWDACPHIWNYYSKSNFVTMYVEDGSQTFNWGGQGGFRKQPTDYYIHYLFRSTLAIRRNYPLPGVTADCFQQNLNIPRFVLEYQERFAKKFEKTPFFTFAWNNDATHDSSDKLAGLDESITKLLGTLRSSRDILERTMIILVSDHGIRYGDVTQADKFGFLERSLPGLFIRLPEALHRKYPQFNFRDVLKFNSRRLTTGFDIYHTLKHLLVLGGGNLTDNETIAEFQPVLKDRSSLLVPISGDRTCADVNVQIGSCVCNTDDESQAWENPFLRHKLIRFAFNELNGLIESSKYRQMCERYRPIMLTYETSNVLRNFTNRTEGFIRFSTKPYATFEVQLRVLHENSTLDKIERISKFIRNTAYGRGSWCVGFETDEDQTLISSRNNYRPSVSYSDLKQKSSSLASAVFFATTIAFAWWWLTEANNDYWPKRGVPRALLKEFATYMELLTAKKKLQDVDLYYYNKYKSEPFVGIMELRTPSILIRDLELLKKIYVKDFDHFANRRKFHFDNEYNDYFLFGLDDQPWKDLRSVMGPTFTSGKLKRMFDYFQRSGSDLVQYVADQKRKTGLDSVELRDMYGRFVMDLIASTTFGFEGQCLKQEDSAFMKHGQDMIKNDFWRIFRGMVFSLSPGLMSFLRIPFFPAGPTSFFKGVIKRVLKERHEKHGNYKDFVQLMLESANKTTSDESEGASTTRYKITDANILANGLVFIIAGFEGTETLLTLSTYYCAIYPEIQNRLREEIESVLEENKGESSYDAIMKMEYLNMVLSEVLRLHPPFTRTERRVTKEYQIPDTKVVLPVDTIVAISILSVHHDEKHFPEPQKFDPERFSAENKANRHPYAFMPFGHGPRNCIGQ</sequence>
<keyword evidence="15" id="KW-1185">Reference proteome</keyword>
<evidence type="ECO:0000256" key="8">
    <source>
        <dbReference type="ARBA" id="ARBA00022848"/>
    </source>
</evidence>
<comment type="cofactor">
    <cofactor evidence="1">
        <name>heme</name>
        <dbReference type="ChEBI" id="CHEBI:30413"/>
    </cofactor>
</comment>
<dbReference type="FunFam" id="1.10.630.10:FF:000042">
    <property type="entry name" value="Cytochrome P450"/>
    <property type="match status" value="1"/>
</dbReference>
<evidence type="ECO:0000256" key="2">
    <source>
        <dbReference type="ARBA" id="ARBA00004174"/>
    </source>
</evidence>
<evidence type="ECO:0000256" key="7">
    <source>
        <dbReference type="ARBA" id="ARBA00022824"/>
    </source>
</evidence>
<evidence type="ECO:0000256" key="6">
    <source>
        <dbReference type="ARBA" id="ARBA00022723"/>
    </source>
</evidence>
<evidence type="ECO:0000256" key="9">
    <source>
        <dbReference type="ARBA" id="ARBA00023002"/>
    </source>
</evidence>
<comment type="subcellular location">
    <subcellularLocation>
        <location evidence="3">Endoplasmic reticulum membrane</location>
        <topology evidence="3">Peripheral membrane protein</topology>
    </subcellularLocation>
    <subcellularLocation>
        <location evidence="2">Microsome membrane</location>
        <topology evidence="2">Peripheral membrane protein</topology>
    </subcellularLocation>
</comment>
<keyword evidence="8" id="KW-0492">Microsome</keyword>
<evidence type="ECO:0000256" key="4">
    <source>
        <dbReference type="ARBA" id="ARBA00010617"/>
    </source>
</evidence>
<evidence type="ECO:0000256" key="13">
    <source>
        <dbReference type="SAM" id="Phobius"/>
    </source>
</evidence>
<keyword evidence="6" id="KW-0479">Metal-binding</keyword>
<gene>
    <name evidence="14" type="ORF">AFUS01_LOCUS41502</name>
</gene>
<dbReference type="GO" id="GO:0004497">
    <property type="term" value="F:monooxygenase activity"/>
    <property type="evidence" value="ECO:0007669"/>
    <property type="project" value="UniProtKB-KW"/>
</dbReference>
<feature type="transmembrane region" description="Helical" evidence="13">
    <location>
        <begin position="7"/>
        <end position="27"/>
    </location>
</feature>
<evidence type="ECO:0000256" key="12">
    <source>
        <dbReference type="ARBA" id="ARBA00023136"/>
    </source>
</evidence>
<keyword evidence="13" id="KW-0812">Transmembrane</keyword>
<dbReference type="Pfam" id="PF00067">
    <property type="entry name" value="p450"/>
    <property type="match status" value="1"/>
</dbReference>
<evidence type="ECO:0000256" key="3">
    <source>
        <dbReference type="ARBA" id="ARBA00004406"/>
    </source>
</evidence>
<proteinExistence type="inferred from homology"/>
<comment type="similarity">
    <text evidence="4">Belongs to the cytochrome P450 family.</text>
</comment>
<dbReference type="GO" id="GO:0005506">
    <property type="term" value="F:iron ion binding"/>
    <property type="evidence" value="ECO:0007669"/>
    <property type="project" value="InterPro"/>
</dbReference>
<evidence type="ECO:0000256" key="10">
    <source>
        <dbReference type="ARBA" id="ARBA00023004"/>
    </source>
</evidence>
<keyword evidence="5" id="KW-0349">Heme</keyword>
<evidence type="ECO:0008006" key="16">
    <source>
        <dbReference type="Google" id="ProtNLM"/>
    </source>
</evidence>
<dbReference type="PROSITE" id="PS00086">
    <property type="entry name" value="CYTOCHROME_P450"/>
    <property type="match status" value="1"/>
</dbReference>
<accession>A0A8J2PXF9</accession>
<dbReference type="GO" id="GO:0005789">
    <property type="term" value="C:endoplasmic reticulum membrane"/>
    <property type="evidence" value="ECO:0007669"/>
    <property type="project" value="UniProtKB-SubCell"/>
</dbReference>
<dbReference type="InterPro" id="IPR001128">
    <property type="entry name" value="Cyt_P450"/>
</dbReference>
<dbReference type="CDD" id="cd16021">
    <property type="entry name" value="ALP_like"/>
    <property type="match status" value="1"/>
</dbReference>
<keyword evidence="12 13" id="KW-0472">Membrane</keyword>
<evidence type="ECO:0000313" key="15">
    <source>
        <dbReference type="Proteomes" id="UP000708208"/>
    </source>
</evidence>
<reference evidence="14" key="1">
    <citation type="submission" date="2021-06" db="EMBL/GenBank/DDBJ databases">
        <authorList>
            <person name="Hodson N. C."/>
            <person name="Mongue J. A."/>
            <person name="Jaron S. K."/>
        </authorList>
    </citation>
    <scope>NUCLEOTIDE SEQUENCE</scope>
</reference>
<dbReference type="FunFam" id="3.40.720.10:FF:000017">
    <property type="entry name" value="Predicted protein"/>
    <property type="match status" value="1"/>
</dbReference>
<organism evidence="14 15">
    <name type="scientific">Allacma fusca</name>
    <dbReference type="NCBI Taxonomy" id="39272"/>
    <lineage>
        <taxon>Eukaryota</taxon>
        <taxon>Metazoa</taxon>
        <taxon>Ecdysozoa</taxon>
        <taxon>Arthropoda</taxon>
        <taxon>Hexapoda</taxon>
        <taxon>Collembola</taxon>
        <taxon>Symphypleona</taxon>
        <taxon>Sminthuridae</taxon>
        <taxon>Allacma</taxon>
    </lineage>
</organism>
<evidence type="ECO:0000256" key="11">
    <source>
        <dbReference type="ARBA" id="ARBA00023033"/>
    </source>
</evidence>
<dbReference type="InterPro" id="IPR050476">
    <property type="entry name" value="Insect_CytP450_Detox"/>
</dbReference>
<dbReference type="OrthoDB" id="2789670at2759"/>
<dbReference type="Pfam" id="PF02995">
    <property type="entry name" value="DUF229"/>
    <property type="match status" value="1"/>
</dbReference>
<keyword evidence="9" id="KW-0560">Oxidoreductase</keyword>
<evidence type="ECO:0000256" key="1">
    <source>
        <dbReference type="ARBA" id="ARBA00001971"/>
    </source>
</evidence>